<dbReference type="InterPro" id="IPR011712">
    <property type="entry name" value="Sig_transdc_His_kin_sub3_dim/P"/>
</dbReference>
<evidence type="ECO:0000256" key="8">
    <source>
        <dbReference type="ARBA" id="ARBA00023012"/>
    </source>
</evidence>
<evidence type="ECO:0000313" key="12">
    <source>
        <dbReference type="Proteomes" id="UP001597440"/>
    </source>
</evidence>
<gene>
    <name evidence="11" type="ORF">ACFSQW_22615</name>
</gene>
<dbReference type="InterPro" id="IPR005467">
    <property type="entry name" value="His_kinase_dom"/>
</dbReference>
<organism evidence="11 12">
    <name type="scientific">Sphingobacterium tabacisoli</name>
    <dbReference type="NCBI Taxonomy" id="2044855"/>
    <lineage>
        <taxon>Bacteria</taxon>
        <taxon>Pseudomonadati</taxon>
        <taxon>Bacteroidota</taxon>
        <taxon>Sphingobacteriia</taxon>
        <taxon>Sphingobacteriales</taxon>
        <taxon>Sphingobacteriaceae</taxon>
        <taxon>Sphingobacterium</taxon>
    </lineage>
</organism>
<feature type="domain" description="Histidine kinase" evidence="10">
    <location>
        <begin position="352"/>
        <end position="441"/>
    </location>
</feature>
<dbReference type="InterPro" id="IPR011990">
    <property type="entry name" value="TPR-like_helical_dom_sf"/>
</dbReference>
<dbReference type="EC" id="2.7.13.3" evidence="2"/>
<evidence type="ECO:0000256" key="7">
    <source>
        <dbReference type="ARBA" id="ARBA00022840"/>
    </source>
</evidence>
<dbReference type="Pfam" id="PF02518">
    <property type="entry name" value="HATPase_c"/>
    <property type="match status" value="1"/>
</dbReference>
<protein>
    <recommendedName>
        <fullName evidence="2">histidine kinase</fullName>
        <ecNumber evidence="2">2.7.13.3</ecNumber>
    </recommendedName>
</protein>
<name>A0ABW5LB91_9SPHI</name>
<dbReference type="InterPro" id="IPR050482">
    <property type="entry name" value="Sensor_HK_TwoCompSys"/>
</dbReference>
<dbReference type="Pfam" id="PF07730">
    <property type="entry name" value="HisKA_3"/>
    <property type="match status" value="1"/>
</dbReference>
<keyword evidence="6 11" id="KW-0418">Kinase</keyword>
<dbReference type="Gene3D" id="1.25.40.10">
    <property type="entry name" value="Tetratricopeptide repeat domain"/>
    <property type="match status" value="1"/>
</dbReference>
<dbReference type="CDD" id="cd16917">
    <property type="entry name" value="HATPase_UhpB-NarQ-NarX-like"/>
    <property type="match status" value="1"/>
</dbReference>
<dbReference type="SUPFAM" id="SSF55874">
    <property type="entry name" value="ATPase domain of HSP90 chaperone/DNA topoisomerase II/histidine kinase"/>
    <property type="match status" value="1"/>
</dbReference>
<evidence type="ECO:0000256" key="9">
    <source>
        <dbReference type="SAM" id="Phobius"/>
    </source>
</evidence>
<keyword evidence="9" id="KW-0472">Membrane</keyword>
<sequence>MSRVYAHYCLRNPDLPQDSVQYYMDKSTEIASRYKEADMMVYNQLWYCDLLFSKGRLQEALPLTRQSLFDATRIGNSNLVINALFLLTGIYESNPKKALEYLYQAYEVAQKSGDSSIEIYILHSALEVAKQLGDKDEIIKVYSDLDKSITADWEKSKEFIKDYVEYNAVQDQNKLLSEKNAQRALWLLIISISAAMIVLAIYLIMLRRDRRAKARIEALNDVANMQIMTMEEAKHQAVKEEQQRLGQDLHDGLSSSIAAIRYQLETLMMDTSDIELKKRLTMLQKQVEGAYKAARNKSHEWFSAADGEQEQSFEKQIILLTDSSLPDSRYSKNIHIDNSSLSGVDMDTRIALLRIIQEAITNIIKHAKAKNVGILIYEEDDNLLLIINDDGIGLHEKKVNVGRATIGLKSIHRRIQYLNGEIRINSDARGTEIMVSIPLEKS</sequence>
<keyword evidence="4" id="KW-0808">Transferase</keyword>
<evidence type="ECO:0000256" key="2">
    <source>
        <dbReference type="ARBA" id="ARBA00012438"/>
    </source>
</evidence>
<keyword evidence="7" id="KW-0067">ATP-binding</keyword>
<dbReference type="Proteomes" id="UP001597440">
    <property type="component" value="Unassembled WGS sequence"/>
</dbReference>
<dbReference type="InterPro" id="IPR036890">
    <property type="entry name" value="HATPase_C_sf"/>
</dbReference>
<keyword evidence="9" id="KW-1133">Transmembrane helix</keyword>
<dbReference type="Gene3D" id="1.20.5.1930">
    <property type="match status" value="1"/>
</dbReference>
<keyword evidence="9" id="KW-0812">Transmembrane</keyword>
<proteinExistence type="predicted"/>
<comment type="caution">
    <text evidence="11">The sequence shown here is derived from an EMBL/GenBank/DDBJ whole genome shotgun (WGS) entry which is preliminary data.</text>
</comment>
<evidence type="ECO:0000256" key="6">
    <source>
        <dbReference type="ARBA" id="ARBA00022777"/>
    </source>
</evidence>
<dbReference type="PROSITE" id="PS50109">
    <property type="entry name" value="HIS_KIN"/>
    <property type="match status" value="1"/>
</dbReference>
<dbReference type="Gene3D" id="3.30.565.10">
    <property type="entry name" value="Histidine kinase-like ATPase, C-terminal domain"/>
    <property type="match status" value="1"/>
</dbReference>
<keyword evidence="3" id="KW-0597">Phosphoprotein</keyword>
<evidence type="ECO:0000256" key="4">
    <source>
        <dbReference type="ARBA" id="ARBA00022679"/>
    </source>
</evidence>
<dbReference type="PANTHER" id="PTHR24421">
    <property type="entry name" value="NITRATE/NITRITE SENSOR PROTEIN NARX-RELATED"/>
    <property type="match status" value="1"/>
</dbReference>
<keyword evidence="8" id="KW-0902">Two-component regulatory system</keyword>
<accession>A0ABW5LB91</accession>
<evidence type="ECO:0000256" key="1">
    <source>
        <dbReference type="ARBA" id="ARBA00000085"/>
    </source>
</evidence>
<keyword evidence="5" id="KW-0547">Nucleotide-binding</keyword>
<dbReference type="InterPro" id="IPR003594">
    <property type="entry name" value="HATPase_dom"/>
</dbReference>
<dbReference type="EMBL" id="JBHULD010000025">
    <property type="protein sequence ID" value="MFD2557202.1"/>
    <property type="molecule type" value="Genomic_DNA"/>
</dbReference>
<keyword evidence="12" id="KW-1185">Reference proteome</keyword>
<evidence type="ECO:0000313" key="11">
    <source>
        <dbReference type="EMBL" id="MFD2557202.1"/>
    </source>
</evidence>
<comment type="catalytic activity">
    <reaction evidence="1">
        <text>ATP + protein L-histidine = ADP + protein N-phospho-L-histidine.</text>
        <dbReference type="EC" id="2.7.13.3"/>
    </reaction>
</comment>
<reference evidence="12" key="1">
    <citation type="journal article" date="2019" name="Int. J. Syst. Evol. Microbiol.">
        <title>The Global Catalogue of Microorganisms (GCM) 10K type strain sequencing project: providing services to taxonomists for standard genome sequencing and annotation.</title>
        <authorList>
            <consortium name="The Broad Institute Genomics Platform"/>
            <consortium name="The Broad Institute Genome Sequencing Center for Infectious Disease"/>
            <person name="Wu L."/>
            <person name="Ma J."/>
        </authorList>
    </citation>
    <scope>NUCLEOTIDE SEQUENCE [LARGE SCALE GENOMIC DNA]</scope>
    <source>
        <strain evidence="12">KCTC 52298</strain>
    </source>
</reference>
<evidence type="ECO:0000256" key="5">
    <source>
        <dbReference type="ARBA" id="ARBA00022741"/>
    </source>
</evidence>
<feature type="transmembrane region" description="Helical" evidence="9">
    <location>
        <begin position="184"/>
        <end position="205"/>
    </location>
</feature>
<dbReference type="PANTHER" id="PTHR24421:SF10">
    <property type="entry name" value="NITRATE_NITRITE SENSOR PROTEIN NARQ"/>
    <property type="match status" value="1"/>
</dbReference>
<evidence type="ECO:0000259" key="10">
    <source>
        <dbReference type="PROSITE" id="PS50109"/>
    </source>
</evidence>
<dbReference type="SMART" id="SM00387">
    <property type="entry name" value="HATPase_c"/>
    <property type="match status" value="1"/>
</dbReference>
<dbReference type="RefSeq" id="WP_210354421.1">
    <property type="nucleotide sequence ID" value="NZ_JAEQMU010000002.1"/>
</dbReference>
<dbReference type="GO" id="GO:0016301">
    <property type="term" value="F:kinase activity"/>
    <property type="evidence" value="ECO:0007669"/>
    <property type="project" value="UniProtKB-KW"/>
</dbReference>
<evidence type="ECO:0000256" key="3">
    <source>
        <dbReference type="ARBA" id="ARBA00022553"/>
    </source>
</evidence>